<evidence type="ECO:0000313" key="16">
    <source>
        <dbReference type="Proteomes" id="UP001163823"/>
    </source>
</evidence>
<accession>A0AAD7LJU5</accession>
<dbReference type="InterPro" id="IPR000719">
    <property type="entry name" value="Prot_kinase_dom"/>
</dbReference>
<comment type="caution">
    <text evidence="15">The sequence shown here is derived from an EMBL/GenBank/DDBJ whole genome shotgun (WGS) entry which is preliminary data.</text>
</comment>
<dbReference type="Pfam" id="PF13947">
    <property type="entry name" value="GUB_WAK_bind"/>
    <property type="match status" value="1"/>
</dbReference>
<dbReference type="Pfam" id="PF00069">
    <property type="entry name" value="Pkinase"/>
    <property type="match status" value="1"/>
</dbReference>
<evidence type="ECO:0000256" key="5">
    <source>
        <dbReference type="ARBA" id="ARBA00022729"/>
    </source>
</evidence>
<keyword evidence="16" id="KW-1185">Reference proteome</keyword>
<dbReference type="PROSITE" id="PS00108">
    <property type="entry name" value="PROTEIN_KINASE_ST"/>
    <property type="match status" value="1"/>
</dbReference>
<dbReference type="InterPro" id="IPR011009">
    <property type="entry name" value="Kinase-like_dom_sf"/>
</dbReference>
<reference evidence="15" key="1">
    <citation type="journal article" date="2023" name="Science">
        <title>Elucidation of the pathway for biosynthesis of saponin adjuvants from the soapbark tree.</title>
        <authorList>
            <person name="Reed J."/>
            <person name="Orme A."/>
            <person name="El-Demerdash A."/>
            <person name="Owen C."/>
            <person name="Martin L.B.B."/>
            <person name="Misra R.C."/>
            <person name="Kikuchi S."/>
            <person name="Rejzek M."/>
            <person name="Martin A.C."/>
            <person name="Harkess A."/>
            <person name="Leebens-Mack J."/>
            <person name="Louveau T."/>
            <person name="Stephenson M.J."/>
            <person name="Osbourn A."/>
        </authorList>
    </citation>
    <scope>NUCLEOTIDE SEQUENCE</scope>
    <source>
        <strain evidence="15">S10</strain>
    </source>
</reference>
<feature type="binding site" evidence="12">
    <location>
        <position position="399"/>
    </location>
    <ligand>
        <name>ATP</name>
        <dbReference type="ChEBI" id="CHEBI:30616"/>
    </ligand>
</feature>
<sequence length="714" mass="80723">MKHPYPSIYFISTLLLTFFLIQEPCFAKKNQTCNPSSCGTLHNIRFPFRLKGDPKRCGLRRYELTCEDDVPVLALYSGKFNVQSINYNNYTIRLADPGVSDVQLQIQNHTSKFCFDAPSMPHYSLHRYNFSDGNLYVPYQYDQDQQPGSFRQILLSLHIIFLSCSNPVRDTGLYVAEADTSCLNGSSKGHLYAIAGSDLDSGHLKVGCQVKQVTMIFWNYSIHGDKYDNVSYVDIQNWMAYGFEISWLNGLCRYACGSGSGSGCSVNESTGSVQCANFCTYFGNGYNRCGLGIWLKIRELSKVLFPFLLAVTVTSVEAKFALGIISLIILLIFKWRRRHFSVYHIIEDLLQSNNNVTPIRYSYSQIRKMTKTFKERLGQGGFGTVYKGKLRSGQLVAVKILGKSQTNGQDFISEVATIGMIHHFDVVQLIGYCAEGSKRALIYEFMPHGSLDKYIFSKEEITNSVILSFERIYEISLGIARGIAYLHQGCDMQILHFDIKPHNILLDENFVPKVSDFGLAKLYPVDDSIVPLTAARGTLGYMAPELFYKNIGGVSYKADVYSFGKLLMEMAGRRKNLQLNGSRQGSSEESFSQIYFPAWIYNQFSEGNDIELMEDATEEEKSVAKKMIMVALWCIQLKPNDRPSMHQVVQMLEGEAQSLEMPPKPLMCPQDLPNVDRGFISKQKTADDSTNTFVEFEEATSYAIPENSESYREI</sequence>
<dbReference type="SMART" id="SM00220">
    <property type="entry name" value="S_TKc"/>
    <property type="match status" value="1"/>
</dbReference>
<dbReference type="PROSITE" id="PS50011">
    <property type="entry name" value="PROTEIN_KINASE_DOM"/>
    <property type="match status" value="1"/>
</dbReference>
<name>A0AAD7LJU5_QUISA</name>
<keyword evidence="2" id="KW-0723">Serine/threonine-protein kinase</keyword>
<keyword evidence="9" id="KW-1133">Transmembrane helix</keyword>
<dbReference type="InterPro" id="IPR017441">
    <property type="entry name" value="Protein_kinase_ATP_BS"/>
</dbReference>
<feature type="chain" id="PRO_5041959366" evidence="13">
    <location>
        <begin position="28"/>
        <end position="714"/>
    </location>
</feature>
<evidence type="ECO:0000256" key="9">
    <source>
        <dbReference type="ARBA" id="ARBA00022989"/>
    </source>
</evidence>
<evidence type="ECO:0000256" key="8">
    <source>
        <dbReference type="ARBA" id="ARBA00022840"/>
    </source>
</evidence>
<keyword evidence="6 12" id="KW-0547">Nucleotide-binding</keyword>
<evidence type="ECO:0000256" key="4">
    <source>
        <dbReference type="ARBA" id="ARBA00022692"/>
    </source>
</evidence>
<evidence type="ECO:0000259" key="14">
    <source>
        <dbReference type="PROSITE" id="PS50011"/>
    </source>
</evidence>
<evidence type="ECO:0000256" key="3">
    <source>
        <dbReference type="ARBA" id="ARBA00022679"/>
    </source>
</evidence>
<gene>
    <name evidence="15" type="ORF">O6P43_019912</name>
</gene>
<dbReference type="InterPro" id="IPR008271">
    <property type="entry name" value="Ser/Thr_kinase_AS"/>
</dbReference>
<evidence type="ECO:0000256" key="12">
    <source>
        <dbReference type="PROSITE-ProRule" id="PRU10141"/>
    </source>
</evidence>
<dbReference type="SUPFAM" id="SSF56112">
    <property type="entry name" value="Protein kinase-like (PK-like)"/>
    <property type="match status" value="1"/>
</dbReference>
<dbReference type="FunFam" id="1.10.510.10:FF:000590">
    <property type="entry name" value="PR5-like receptor kinase"/>
    <property type="match status" value="1"/>
</dbReference>
<dbReference type="PANTHER" id="PTHR27009">
    <property type="entry name" value="RUST RESISTANCE KINASE LR10-RELATED"/>
    <property type="match status" value="1"/>
</dbReference>
<dbReference type="InterPro" id="IPR025287">
    <property type="entry name" value="WAK_GUB"/>
</dbReference>
<keyword evidence="8 12" id="KW-0067">ATP-binding</keyword>
<dbReference type="Proteomes" id="UP001163823">
    <property type="component" value="Chromosome 8"/>
</dbReference>
<dbReference type="FunFam" id="3.30.200.20:FF:000178">
    <property type="entry name" value="serine/threonine-protein kinase PBS1-like"/>
    <property type="match status" value="1"/>
</dbReference>
<dbReference type="EMBL" id="JARAOO010000008">
    <property type="protein sequence ID" value="KAJ7959318.1"/>
    <property type="molecule type" value="Genomic_DNA"/>
</dbReference>
<evidence type="ECO:0000256" key="11">
    <source>
        <dbReference type="ARBA" id="ARBA00023180"/>
    </source>
</evidence>
<keyword evidence="4" id="KW-0812">Transmembrane</keyword>
<dbReference type="GO" id="GO:0004674">
    <property type="term" value="F:protein serine/threonine kinase activity"/>
    <property type="evidence" value="ECO:0007669"/>
    <property type="project" value="UniProtKB-KW"/>
</dbReference>
<dbReference type="InterPro" id="IPR045874">
    <property type="entry name" value="LRK10/LRL21-25-like"/>
</dbReference>
<dbReference type="GO" id="GO:0016020">
    <property type="term" value="C:membrane"/>
    <property type="evidence" value="ECO:0007669"/>
    <property type="project" value="UniProtKB-SubCell"/>
</dbReference>
<keyword evidence="10" id="KW-0472">Membrane</keyword>
<dbReference type="GO" id="GO:0030247">
    <property type="term" value="F:polysaccharide binding"/>
    <property type="evidence" value="ECO:0007669"/>
    <property type="project" value="InterPro"/>
</dbReference>
<evidence type="ECO:0000256" key="6">
    <source>
        <dbReference type="ARBA" id="ARBA00022741"/>
    </source>
</evidence>
<dbReference type="Gene3D" id="3.30.200.20">
    <property type="entry name" value="Phosphorylase Kinase, domain 1"/>
    <property type="match status" value="1"/>
</dbReference>
<evidence type="ECO:0000256" key="1">
    <source>
        <dbReference type="ARBA" id="ARBA00004479"/>
    </source>
</evidence>
<keyword evidence="3" id="KW-0808">Transferase</keyword>
<feature type="domain" description="Protein kinase" evidence="14">
    <location>
        <begin position="371"/>
        <end position="667"/>
    </location>
</feature>
<proteinExistence type="predicted"/>
<evidence type="ECO:0000313" key="15">
    <source>
        <dbReference type="EMBL" id="KAJ7959318.1"/>
    </source>
</evidence>
<evidence type="ECO:0000256" key="7">
    <source>
        <dbReference type="ARBA" id="ARBA00022777"/>
    </source>
</evidence>
<feature type="signal peptide" evidence="13">
    <location>
        <begin position="1"/>
        <end position="27"/>
    </location>
</feature>
<dbReference type="Gene3D" id="1.10.510.10">
    <property type="entry name" value="Transferase(Phosphotransferase) domain 1"/>
    <property type="match status" value="1"/>
</dbReference>
<evidence type="ECO:0000256" key="2">
    <source>
        <dbReference type="ARBA" id="ARBA00022527"/>
    </source>
</evidence>
<evidence type="ECO:0000256" key="13">
    <source>
        <dbReference type="SAM" id="SignalP"/>
    </source>
</evidence>
<dbReference type="KEGG" id="qsa:O6P43_019912"/>
<dbReference type="PROSITE" id="PS00107">
    <property type="entry name" value="PROTEIN_KINASE_ATP"/>
    <property type="match status" value="1"/>
</dbReference>
<keyword evidence="11" id="KW-0325">Glycoprotein</keyword>
<protein>
    <submittedName>
        <fullName evidence="15">Kinase</fullName>
    </submittedName>
</protein>
<keyword evidence="5 13" id="KW-0732">Signal</keyword>
<dbReference type="AlphaFoldDB" id="A0AAD7LJU5"/>
<comment type="subcellular location">
    <subcellularLocation>
        <location evidence="1">Membrane</location>
        <topology evidence="1">Single-pass type I membrane protein</topology>
    </subcellularLocation>
</comment>
<organism evidence="15 16">
    <name type="scientific">Quillaja saponaria</name>
    <name type="common">Soap bark tree</name>
    <dbReference type="NCBI Taxonomy" id="32244"/>
    <lineage>
        <taxon>Eukaryota</taxon>
        <taxon>Viridiplantae</taxon>
        <taxon>Streptophyta</taxon>
        <taxon>Embryophyta</taxon>
        <taxon>Tracheophyta</taxon>
        <taxon>Spermatophyta</taxon>
        <taxon>Magnoliopsida</taxon>
        <taxon>eudicotyledons</taxon>
        <taxon>Gunneridae</taxon>
        <taxon>Pentapetalae</taxon>
        <taxon>rosids</taxon>
        <taxon>fabids</taxon>
        <taxon>Fabales</taxon>
        <taxon>Quillajaceae</taxon>
        <taxon>Quillaja</taxon>
    </lineage>
</organism>
<evidence type="ECO:0000256" key="10">
    <source>
        <dbReference type="ARBA" id="ARBA00023136"/>
    </source>
</evidence>
<dbReference type="GO" id="GO:0005524">
    <property type="term" value="F:ATP binding"/>
    <property type="evidence" value="ECO:0007669"/>
    <property type="project" value="UniProtKB-UniRule"/>
</dbReference>
<keyword evidence="7 15" id="KW-0418">Kinase</keyword>